<evidence type="ECO:0000313" key="3">
    <source>
        <dbReference type="EMBL" id="SEM78560.1"/>
    </source>
</evidence>
<name>A0A1H8B6E2_9BACT</name>
<dbReference type="GO" id="GO:0009279">
    <property type="term" value="C:cell outer membrane"/>
    <property type="evidence" value="ECO:0007669"/>
    <property type="project" value="UniProtKB-SubCell"/>
</dbReference>
<keyword evidence="1" id="KW-1134">Transmembrane beta strand</keyword>
<keyword evidence="1" id="KW-0472">Membrane</keyword>
<dbReference type="Pfam" id="PF07715">
    <property type="entry name" value="Plug"/>
    <property type="match status" value="1"/>
</dbReference>
<evidence type="ECO:0000259" key="2">
    <source>
        <dbReference type="Pfam" id="PF07715"/>
    </source>
</evidence>
<reference evidence="3 4" key="1">
    <citation type="submission" date="2016-10" db="EMBL/GenBank/DDBJ databases">
        <authorList>
            <person name="de Groot N.N."/>
        </authorList>
    </citation>
    <scope>NUCLEOTIDE SEQUENCE [LARGE SCALE GENOMIC DNA]</scope>
    <source>
        <strain evidence="3 4">DSM 21039</strain>
    </source>
</reference>
<dbReference type="InterPro" id="IPR037066">
    <property type="entry name" value="Plug_dom_sf"/>
</dbReference>
<keyword evidence="1" id="KW-0813">Transport</keyword>
<proteinExistence type="inferred from homology"/>
<dbReference type="SUPFAM" id="SSF49464">
    <property type="entry name" value="Carboxypeptidase regulatory domain-like"/>
    <property type="match status" value="1"/>
</dbReference>
<dbReference type="Proteomes" id="UP000198984">
    <property type="component" value="Unassembled WGS sequence"/>
</dbReference>
<gene>
    <name evidence="3" type="ORF">SAMN04488505_106138</name>
</gene>
<dbReference type="PROSITE" id="PS52016">
    <property type="entry name" value="TONB_DEPENDENT_REC_3"/>
    <property type="match status" value="1"/>
</dbReference>
<dbReference type="InterPro" id="IPR039426">
    <property type="entry name" value="TonB-dep_rcpt-like"/>
</dbReference>
<dbReference type="InterPro" id="IPR023997">
    <property type="entry name" value="TonB-dep_OMP_SusC/RagA_CS"/>
</dbReference>
<comment type="similarity">
    <text evidence="1">Belongs to the TonB-dependent receptor family.</text>
</comment>
<evidence type="ECO:0000256" key="1">
    <source>
        <dbReference type="PROSITE-ProRule" id="PRU01360"/>
    </source>
</evidence>
<organism evidence="3 4">
    <name type="scientific">Chitinophaga rupis</name>
    <dbReference type="NCBI Taxonomy" id="573321"/>
    <lineage>
        <taxon>Bacteria</taxon>
        <taxon>Pseudomonadati</taxon>
        <taxon>Bacteroidota</taxon>
        <taxon>Chitinophagia</taxon>
        <taxon>Chitinophagales</taxon>
        <taxon>Chitinophagaceae</taxon>
        <taxon>Chitinophaga</taxon>
    </lineage>
</organism>
<accession>A0A1H8B6E2</accession>
<keyword evidence="1" id="KW-0998">Cell outer membrane</keyword>
<dbReference type="NCBIfam" id="TIGR04057">
    <property type="entry name" value="SusC_RagA_signa"/>
    <property type="match status" value="1"/>
</dbReference>
<dbReference type="NCBIfam" id="TIGR04056">
    <property type="entry name" value="OMP_RagA_SusC"/>
    <property type="match status" value="1"/>
</dbReference>
<dbReference type="EMBL" id="FOBB01000006">
    <property type="protein sequence ID" value="SEM78560.1"/>
    <property type="molecule type" value="Genomic_DNA"/>
</dbReference>
<comment type="subcellular location">
    <subcellularLocation>
        <location evidence="1">Cell outer membrane</location>
        <topology evidence="1">Multi-pass membrane protein</topology>
    </subcellularLocation>
</comment>
<dbReference type="Gene3D" id="2.170.130.10">
    <property type="entry name" value="TonB-dependent receptor, plug domain"/>
    <property type="match status" value="1"/>
</dbReference>
<dbReference type="InterPro" id="IPR023996">
    <property type="entry name" value="TonB-dep_OMP_SusC/RagA"/>
</dbReference>
<protein>
    <submittedName>
        <fullName evidence="3">TonB-linked outer membrane protein, SusC/RagA family</fullName>
    </submittedName>
</protein>
<sequence length="1173" mass="128060">MYLNFSGKASVTRKLPTWRGHAHVIEKQYQNQITDHGITAKSLLARKMLCVMKLTAFLMLAACLQISAKAVSQQITLSEKNASLKKVLKEVSRQAGMSIVYDENMLSRTKPVTVSVKNATVKEVLDECLRDQAMFYSIDGSRIIIQVRPAAKMQQDTTVSISGRVTDEKGQPIPGATIRVKGTNTGTATDGEGRYNIRAPRNSELVVSFVGYTQHTLPAVAGVQDVQLQMSQTALTETVVVGYGVQKKSVVTGAISSVKAADIENQPVTRLEQTLQGRTSGVTIAASSGQPGSSASVRVRGVTSFNNSNPLWVVDGVVVDNGGISYLNPHDIESMEVLKDAASQAIYGARAAAGVILITTKKGKAGTTQVNYNGYYGTSAPAKKLHMLNATEYATLRNEAAVNAGKAAPFANPASFGAGTDWQDVIFNNSAARQSHEISVSGGSEKSTFYSSIGYLKQDGIVATDISKYQRVNLRLNSTHKLSEWVTVGQNVGYSYEKSIGLGNTNNEFGGPLSSAINMDPITPLVVTDPAVAAAQPYLNLGVVKDASGRPYGISGQVGQELTNPQAYIQTRLGNYSWAHNIVGNAYIEVQPIKGLRLRSTVGTKIGFWGDETFTPIYYLNSSTNTTRTSFLRSNNQRFDWNLENTLSYNKVAGLHNFTVLLGQGAYKDNHTRGTSVTYYEIPATNFKEASLNFNVPSDKRVSSGSEGIDHTVSSLFARLDYNYDEKYLVQGVIRRDGSSRFGVNNKYGNFPSFSLGWVSSRENFWPKNNVVDFLKIRGGYGIVGNDNINDFAYASTLGSGRNYTIGNSGSYLIGYSPNAPANPDLKWEQTSQTNVGFEATLFRDFFVNFDWYKKVTTGILRNPRIPAYIGSNTNPAANVADMDNTGLELEVGYRKQLGDLNLGVNANVSYLKNKVTNLGTGVKYITDDQVPFVASSYPLTRIAVGQQYNAFYGFKTMGVFQNQAEIDAYTKDGKRIQPGAQPGDFRWADLNNDGVISDADRTFIGNPIPSWSYGFSINAAYKGFDLTVFGQGSAGNKIFQALRRLDIPNANWQTTALGRWHGEGTSSDFPRLNVDDPNKNFTNPSDFYLESGSYFRMRNIQLGYTLPGTLTKKALISKVRVYIMAENLFTITGYSGYDPEIGGNDRSNGVLSVDRGIYPQARSYMAGLNVTF</sequence>
<evidence type="ECO:0000313" key="4">
    <source>
        <dbReference type="Proteomes" id="UP000198984"/>
    </source>
</evidence>
<dbReference type="SUPFAM" id="SSF56935">
    <property type="entry name" value="Porins"/>
    <property type="match status" value="1"/>
</dbReference>
<dbReference type="Gene3D" id="3.55.50.30">
    <property type="match status" value="1"/>
</dbReference>
<dbReference type="STRING" id="573321.SAMN04488505_106138"/>
<dbReference type="InterPro" id="IPR012910">
    <property type="entry name" value="Plug_dom"/>
</dbReference>
<keyword evidence="1" id="KW-0812">Transmembrane</keyword>
<dbReference type="Pfam" id="PF13715">
    <property type="entry name" value="CarbopepD_reg_2"/>
    <property type="match status" value="1"/>
</dbReference>
<dbReference type="AlphaFoldDB" id="A0A1H8B6E2"/>
<feature type="domain" description="TonB-dependent receptor plug" evidence="2">
    <location>
        <begin position="249"/>
        <end position="355"/>
    </location>
</feature>
<dbReference type="InterPro" id="IPR008969">
    <property type="entry name" value="CarboxyPept-like_regulatory"/>
</dbReference>
<dbReference type="Gene3D" id="2.60.40.1120">
    <property type="entry name" value="Carboxypeptidase-like, regulatory domain"/>
    <property type="match status" value="1"/>
</dbReference>
<keyword evidence="4" id="KW-1185">Reference proteome</keyword>